<evidence type="ECO:0000313" key="1">
    <source>
        <dbReference type="EMBL" id="RLE53567.1"/>
    </source>
</evidence>
<keyword evidence="1" id="KW-0418">Kinase</keyword>
<dbReference type="AlphaFoldDB" id="A0A497F290"/>
<accession>A0A497F290</accession>
<dbReference type="InterPro" id="IPR002504">
    <property type="entry name" value="NADK"/>
</dbReference>
<protein>
    <submittedName>
        <fullName evidence="1">ATP-NAD kinase</fullName>
    </submittedName>
</protein>
<organism evidence="1 2">
    <name type="scientific">Thermoproteota archaeon</name>
    <dbReference type="NCBI Taxonomy" id="2056631"/>
    <lineage>
        <taxon>Archaea</taxon>
        <taxon>Thermoproteota</taxon>
    </lineage>
</organism>
<dbReference type="PANTHER" id="PTHR40697">
    <property type="entry name" value="ACETOIN CATABOLISM PROTEIN X"/>
    <property type="match status" value="1"/>
</dbReference>
<dbReference type="GO" id="GO:0003951">
    <property type="term" value="F:NAD+ kinase activity"/>
    <property type="evidence" value="ECO:0007669"/>
    <property type="project" value="InterPro"/>
</dbReference>
<keyword evidence="1" id="KW-0808">Transferase</keyword>
<reference evidence="1 2" key="1">
    <citation type="submission" date="2018-06" db="EMBL/GenBank/DDBJ databases">
        <title>Extensive metabolic versatility and redundancy in microbially diverse, dynamic hydrothermal sediments.</title>
        <authorList>
            <person name="Dombrowski N."/>
            <person name="Teske A."/>
            <person name="Baker B.J."/>
        </authorList>
    </citation>
    <scope>NUCLEOTIDE SEQUENCE [LARGE SCALE GENOMIC DNA]</scope>
    <source>
        <strain evidence="1">B34_G17</strain>
    </source>
</reference>
<gene>
    <name evidence="1" type="ORF">DRJ33_00750</name>
</gene>
<comment type="caution">
    <text evidence="1">The sequence shown here is derived from an EMBL/GenBank/DDBJ whole genome shotgun (WGS) entry which is preliminary data.</text>
</comment>
<feature type="non-terminal residue" evidence="1">
    <location>
        <position position="288"/>
    </location>
</feature>
<dbReference type="Pfam" id="PF01513">
    <property type="entry name" value="NAD_kinase"/>
    <property type="match status" value="1"/>
</dbReference>
<dbReference type="SUPFAM" id="SSF111331">
    <property type="entry name" value="NAD kinase/diacylglycerol kinase-like"/>
    <property type="match status" value="1"/>
</dbReference>
<name>A0A497F290_9CREN</name>
<dbReference type="InterPro" id="IPR017438">
    <property type="entry name" value="ATP-NAD_kinase_N"/>
</dbReference>
<dbReference type="Proteomes" id="UP000272051">
    <property type="component" value="Unassembled WGS sequence"/>
</dbReference>
<sequence length="288" mass="31557">MSKIGFIVNPIAGMGGSVGLKGTDGKDILRKAIEKGAKPIAPLRAKKFLQYLAPHKKLLELIVAPKDMGEYEALKVGFDPTVLPMRLEHETNAEDTRKAAKLMVDEDIELLVFCGGDGTARDILSAVDQQVPVLGVPAGVKMYSAVFANDLFSAATLVMKFISGEADVKEAEVLDIDEEAFRKDVFSVKLFGYMLTPYEPELVQGVKAASPQTESEKSAQLAIAKYIVEQIMEDNVLYILGPGTTVKAICDYLSQPKTLLGVDLMLNKRVIARDLDEQSLLKYLEKFK</sequence>
<dbReference type="Gene3D" id="3.40.50.10330">
    <property type="entry name" value="Probable inorganic polyphosphate/atp-NAD kinase, domain 1"/>
    <property type="match status" value="1"/>
</dbReference>
<dbReference type="InterPro" id="IPR016064">
    <property type="entry name" value="NAD/diacylglycerol_kinase_sf"/>
</dbReference>
<dbReference type="GO" id="GO:0006741">
    <property type="term" value="P:NADP+ biosynthetic process"/>
    <property type="evidence" value="ECO:0007669"/>
    <property type="project" value="InterPro"/>
</dbReference>
<dbReference type="PANTHER" id="PTHR40697:SF2">
    <property type="entry name" value="ATP-NAD KINASE-RELATED"/>
    <property type="match status" value="1"/>
</dbReference>
<dbReference type="EMBL" id="QMQX01000007">
    <property type="protein sequence ID" value="RLE53567.1"/>
    <property type="molecule type" value="Genomic_DNA"/>
</dbReference>
<proteinExistence type="predicted"/>
<dbReference type="InterPro" id="IPR039065">
    <property type="entry name" value="AcoX-like"/>
</dbReference>
<evidence type="ECO:0000313" key="2">
    <source>
        <dbReference type="Proteomes" id="UP000272051"/>
    </source>
</evidence>